<keyword evidence="2" id="KW-0444">Lipid biosynthesis</keyword>
<evidence type="ECO:0000256" key="4">
    <source>
        <dbReference type="ARBA" id="ARBA00022692"/>
    </source>
</evidence>
<organism evidence="11 12">
    <name type="scientific">Faecalicatena contorta</name>
    <dbReference type="NCBI Taxonomy" id="39482"/>
    <lineage>
        <taxon>Bacteria</taxon>
        <taxon>Bacillati</taxon>
        <taxon>Bacillota</taxon>
        <taxon>Clostridia</taxon>
        <taxon>Lachnospirales</taxon>
        <taxon>Lachnospiraceae</taxon>
        <taxon>Faecalicatena</taxon>
    </lineage>
</organism>
<dbReference type="Proteomes" id="UP000095544">
    <property type="component" value="Unassembled WGS sequence"/>
</dbReference>
<keyword evidence="4 10" id="KW-0812">Transmembrane</keyword>
<evidence type="ECO:0000256" key="7">
    <source>
        <dbReference type="ARBA" id="ARBA00023136"/>
    </source>
</evidence>
<feature type="transmembrane region" description="Helical" evidence="10">
    <location>
        <begin position="6"/>
        <end position="25"/>
    </location>
</feature>
<dbReference type="AlphaFoldDB" id="A0A174IWT0"/>
<evidence type="ECO:0000313" key="12">
    <source>
        <dbReference type="Proteomes" id="UP000095544"/>
    </source>
</evidence>
<reference evidence="11 12" key="1">
    <citation type="submission" date="2015-09" db="EMBL/GenBank/DDBJ databases">
        <authorList>
            <consortium name="Pathogen Informatics"/>
        </authorList>
    </citation>
    <scope>NUCLEOTIDE SEQUENCE [LARGE SCALE GENOMIC DNA]</scope>
    <source>
        <strain evidence="11 12">2789STDY5834876</strain>
    </source>
</reference>
<evidence type="ECO:0000256" key="5">
    <source>
        <dbReference type="ARBA" id="ARBA00022989"/>
    </source>
</evidence>
<dbReference type="EC" id="2.3.1.-" evidence="11"/>
<keyword evidence="9" id="KW-1208">Phospholipid metabolism</keyword>
<sequence length="201" mass="22173">MYYLFILLGYLSGSILYTQLIPRLLSGIDIREAASDHNPGVFNAFKLAGRKTGAIVLILELAKGFLPICAAAHILDVHAPLFGIILAAPVIGHAFPFMHPTKGGKAIAVSFGCLLGLLPNLYPFFLLAFFYLLFSLLIIIRPHLLRTIITYLCFSITSIHHLQSPTLRCGTLLISSIVILKHLLKHEKSPISIRLPGRQNH</sequence>
<feature type="transmembrane region" description="Helical" evidence="10">
    <location>
        <begin position="54"/>
        <end position="75"/>
    </location>
</feature>
<dbReference type="Pfam" id="PF02660">
    <property type="entry name" value="G3P_acyltransf"/>
    <property type="match status" value="1"/>
</dbReference>
<dbReference type="RefSeq" id="WP_083487143.1">
    <property type="nucleotide sequence ID" value="NZ_CYZU01000042.1"/>
</dbReference>
<dbReference type="EMBL" id="CYZU01000042">
    <property type="protein sequence ID" value="CUO89798.1"/>
    <property type="molecule type" value="Genomic_DNA"/>
</dbReference>
<accession>A0A174IWT0</accession>
<dbReference type="STRING" id="39482.ERS852491_03650"/>
<evidence type="ECO:0000256" key="2">
    <source>
        <dbReference type="ARBA" id="ARBA00022516"/>
    </source>
</evidence>
<proteinExistence type="predicted"/>
<keyword evidence="1" id="KW-1003">Cell membrane</keyword>
<keyword evidence="3 11" id="KW-0808">Transferase</keyword>
<evidence type="ECO:0000256" key="6">
    <source>
        <dbReference type="ARBA" id="ARBA00023098"/>
    </source>
</evidence>
<keyword evidence="7 10" id="KW-0472">Membrane</keyword>
<name>A0A174IWT0_9FIRM</name>
<dbReference type="InterPro" id="IPR003811">
    <property type="entry name" value="G3P_acylTferase_PlsY"/>
</dbReference>
<evidence type="ECO:0000256" key="8">
    <source>
        <dbReference type="ARBA" id="ARBA00023209"/>
    </source>
</evidence>
<dbReference type="GO" id="GO:0008654">
    <property type="term" value="P:phospholipid biosynthetic process"/>
    <property type="evidence" value="ECO:0007669"/>
    <property type="project" value="UniProtKB-KW"/>
</dbReference>
<keyword evidence="5 10" id="KW-1133">Transmembrane helix</keyword>
<dbReference type="PANTHER" id="PTHR30309:SF0">
    <property type="entry name" value="GLYCEROL-3-PHOSPHATE ACYLTRANSFERASE-RELATED"/>
    <property type="match status" value="1"/>
</dbReference>
<evidence type="ECO:0000256" key="10">
    <source>
        <dbReference type="SAM" id="Phobius"/>
    </source>
</evidence>
<dbReference type="OrthoDB" id="9777124at2"/>
<evidence type="ECO:0000313" key="11">
    <source>
        <dbReference type="EMBL" id="CUO89798.1"/>
    </source>
</evidence>
<dbReference type="GO" id="GO:0005886">
    <property type="term" value="C:plasma membrane"/>
    <property type="evidence" value="ECO:0007669"/>
    <property type="project" value="InterPro"/>
</dbReference>
<protein>
    <submittedName>
        <fullName evidence="11">G3P acyltransferase</fullName>
        <ecNumber evidence="11">2.3.1.-</ecNumber>
    </submittedName>
</protein>
<gene>
    <name evidence="11" type="primary">plsY_2</name>
    <name evidence="11" type="ORF">ERS852491_03650</name>
</gene>
<dbReference type="PANTHER" id="PTHR30309">
    <property type="entry name" value="INNER MEMBRANE PROTEIN YGIH"/>
    <property type="match status" value="1"/>
</dbReference>
<evidence type="ECO:0000256" key="1">
    <source>
        <dbReference type="ARBA" id="ARBA00022475"/>
    </source>
</evidence>
<feature type="transmembrane region" description="Helical" evidence="10">
    <location>
        <begin position="81"/>
        <end position="99"/>
    </location>
</feature>
<feature type="transmembrane region" description="Helical" evidence="10">
    <location>
        <begin position="128"/>
        <end position="154"/>
    </location>
</feature>
<evidence type="ECO:0000256" key="9">
    <source>
        <dbReference type="ARBA" id="ARBA00023264"/>
    </source>
</evidence>
<keyword evidence="8" id="KW-0594">Phospholipid biosynthesis</keyword>
<keyword evidence="6" id="KW-0443">Lipid metabolism</keyword>
<evidence type="ECO:0000256" key="3">
    <source>
        <dbReference type="ARBA" id="ARBA00022679"/>
    </source>
</evidence>
<dbReference type="SMART" id="SM01207">
    <property type="entry name" value="G3P_acyltransf"/>
    <property type="match status" value="1"/>
</dbReference>
<dbReference type="GO" id="GO:0043772">
    <property type="term" value="F:acyl-phosphate glycerol-3-phosphate acyltransferase activity"/>
    <property type="evidence" value="ECO:0007669"/>
    <property type="project" value="InterPro"/>
</dbReference>
<keyword evidence="11" id="KW-0012">Acyltransferase</keyword>